<sequence length="359" mass="41137">MNEINGNFEMQEVDLEKKVNEVAVKVKASPEVQKLATQLDIRNAQAIMSFGQDTAVEISKFSDRILSSISNSSVEDSGKMLQQLNSIMGKFDKKDFEDKKPGLFEKIFNKVKDDINKLLEKYQTMDKEISKIYVEIKQYENEITKTNNMLEEMFGKNLEYYENLEKYIQAGYIITDNMRTQVIPQLEQKAASGDQMEAINLQNGLQALEMVEQRIYDLEMAKMVALQTAPQIKLIQRGNYNLLRKIGSAFVVTIPVFKSGLIQAIAIKRQKIQADAMKALDDKTNEMLMRNAQNIASQSVDIARLTSGSSIKIETLEKTFETIVRGIEETKQIEEENRQNRDASRQKLLELQHQLESKR</sequence>
<proteinExistence type="inferred from homology"/>
<dbReference type="PIRSF" id="PIRSF026508">
    <property type="entry name" value="TelA"/>
    <property type="match status" value="1"/>
</dbReference>
<evidence type="ECO:0000313" key="3">
    <source>
        <dbReference type="EMBL" id="MBU5675219.1"/>
    </source>
</evidence>
<keyword evidence="4" id="KW-1185">Reference proteome</keyword>
<name>A0ABS6FYC4_9FIRM</name>
<evidence type="ECO:0000256" key="2">
    <source>
        <dbReference type="SAM" id="Coils"/>
    </source>
</evidence>
<protein>
    <submittedName>
        <fullName evidence="3">Toxic anion resistance protein</fullName>
    </submittedName>
</protein>
<reference evidence="3 4" key="1">
    <citation type="submission" date="2021-06" db="EMBL/GenBank/DDBJ databases">
        <authorList>
            <person name="Sun Q."/>
            <person name="Li D."/>
        </authorList>
    </citation>
    <scope>NUCLEOTIDE SEQUENCE [LARGE SCALE GENOMIC DNA]</scope>
    <source>
        <strain evidence="3 4">MSJ-5</strain>
    </source>
</reference>
<feature type="coiled-coil region" evidence="2">
    <location>
        <begin position="108"/>
        <end position="156"/>
    </location>
</feature>
<comment type="caution">
    <text evidence="3">The sequence shown here is derived from an EMBL/GenBank/DDBJ whole genome shotgun (WGS) entry which is preliminary data.</text>
</comment>
<evidence type="ECO:0000313" key="4">
    <source>
        <dbReference type="Proteomes" id="UP000779508"/>
    </source>
</evidence>
<keyword evidence="2" id="KW-0175">Coiled coil</keyword>
<dbReference type="PANTHER" id="PTHR38432">
    <property type="entry name" value="TELA-LIKE PROTEIN SAOUHSC_01408"/>
    <property type="match status" value="1"/>
</dbReference>
<accession>A0ABS6FYC4</accession>
<dbReference type="InterPro" id="IPR008863">
    <property type="entry name" value="Toxic_anion-R_TelA"/>
</dbReference>
<gene>
    <name evidence="3" type="ORF">KQI88_02155</name>
</gene>
<dbReference type="PANTHER" id="PTHR38432:SF2">
    <property type="entry name" value="TELLURITE RESISTANCE PROTEIN"/>
    <property type="match status" value="1"/>
</dbReference>
<dbReference type="Proteomes" id="UP000779508">
    <property type="component" value="Unassembled WGS sequence"/>
</dbReference>
<dbReference type="Pfam" id="PF05816">
    <property type="entry name" value="TelA"/>
    <property type="match status" value="1"/>
</dbReference>
<comment type="similarity">
    <text evidence="1">Belongs to the TelA family.</text>
</comment>
<dbReference type="EMBL" id="JAHLQK010000001">
    <property type="protein sequence ID" value="MBU5675219.1"/>
    <property type="molecule type" value="Genomic_DNA"/>
</dbReference>
<dbReference type="RefSeq" id="WP_216414714.1">
    <property type="nucleotide sequence ID" value="NZ_JAHLQK010000001.1"/>
</dbReference>
<evidence type="ECO:0000256" key="1">
    <source>
        <dbReference type="PIRNR" id="PIRNR026508"/>
    </source>
</evidence>
<organism evidence="3 4">
    <name type="scientific">Alkaliphilus flagellatus</name>
    <dbReference type="NCBI Taxonomy" id="2841507"/>
    <lineage>
        <taxon>Bacteria</taxon>
        <taxon>Bacillati</taxon>
        <taxon>Bacillota</taxon>
        <taxon>Clostridia</taxon>
        <taxon>Peptostreptococcales</taxon>
        <taxon>Natronincolaceae</taxon>
        <taxon>Alkaliphilus</taxon>
    </lineage>
</organism>